<proteinExistence type="predicted"/>
<evidence type="ECO:0000313" key="3">
    <source>
        <dbReference type="RefSeq" id="XP_025050107.1"/>
    </source>
</evidence>
<dbReference type="InParanoid" id="A0A3Q0FS42"/>
<name>A0A3Q0FS42_ALLSI</name>
<dbReference type="AlphaFoldDB" id="A0A3Q0FS42"/>
<feature type="coiled-coil region" evidence="1">
    <location>
        <begin position="45"/>
        <end position="79"/>
    </location>
</feature>
<gene>
    <name evidence="3" type="primary">LOC112548463</name>
</gene>
<organism evidence="2 3">
    <name type="scientific">Alligator sinensis</name>
    <name type="common">Chinese alligator</name>
    <dbReference type="NCBI Taxonomy" id="38654"/>
    <lineage>
        <taxon>Eukaryota</taxon>
        <taxon>Metazoa</taxon>
        <taxon>Chordata</taxon>
        <taxon>Craniata</taxon>
        <taxon>Vertebrata</taxon>
        <taxon>Euteleostomi</taxon>
        <taxon>Archelosauria</taxon>
        <taxon>Archosauria</taxon>
        <taxon>Crocodylia</taxon>
        <taxon>Alligatoridae</taxon>
        <taxon>Alligatorinae</taxon>
        <taxon>Alligator</taxon>
    </lineage>
</organism>
<dbReference type="Proteomes" id="UP000189705">
    <property type="component" value="Unplaced"/>
</dbReference>
<dbReference type="STRING" id="38654.A0A3Q0FS42"/>
<sequence>MKNRGLQRKKQDLIKALRDSAHAKGLLASVPSGAEASSSGPPEQKLEARLLLRAQELELQKYQLELAEKEAQHKHKLKAEQREAQHQHEHELKVLRLQHGDGAGANPAQPLPAAQPRVHTQNFTPCKVRDNPEVFLSAFKKQADRWGVKEEDCPKHVAWLVSGSLATVLDSLLARSENNYSSFTKALFERFRLGSSHFQKRFSWTEVIVGGRPHIREVDTGVSVTD</sequence>
<dbReference type="RefSeq" id="XP_025050107.1">
    <property type="nucleotide sequence ID" value="XM_025194322.1"/>
</dbReference>
<keyword evidence="1" id="KW-0175">Coiled coil</keyword>
<dbReference type="GeneID" id="112548463"/>
<reference evidence="3" key="1">
    <citation type="submission" date="2025-08" db="UniProtKB">
        <authorList>
            <consortium name="RefSeq"/>
        </authorList>
    </citation>
    <scope>IDENTIFICATION</scope>
</reference>
<dbReference type="KEGG" id="asn:112548463"/>
<protein>
    <submittedName>
        <fullName evidence="3">Uncharacterized protein LOC112548463</fullName>
    </submittedName>
</protein>
<evidence type="ECO:0000313" key="2">
    <source>
        <dbReference type="Proteomes" id="UP000189705"/>
    </source>
</evidence>
<keyword evidence="2" id="KW-1185">Reference proteome</keyword>
<accession>A0A3Q0FS42</accession>
<evidence type="ECO:0000256" key="1">
    <source>
        <dbReference type="SAM" id="Coils"/>
    </source>
</evidence>